<evidence type="ECO:0000256" key="1">
    <source>
        <dbReference type="ARBA" id="ARBA00022737"/>
    </source>
</evidence>
<dbReference type="OrthoDB" id="691989at2"/>
<dbReference type="SUPFAM" id="SSF48452">
    <property type="entry name" value="TPR-like"/>
    <property type="match status" value="3"/>
</dbReference>
<keyword evidence="2" id="KW-0802">TPR repeat</keyword>
<proteinExistence type="predicted"/>
<dbReference type="Pfam" id="PF13432">
    <property type="entry name" value="TPR_16"/>
    <property type="match status" value="1"/>
</dbReference>
<evidence type="ECO:0000256" key="2">
    <source>
        <dbReference type="ARBA" id="ARBA00022803"/>
    </source>
</evidence>
<dbReference type="InterPro" id="IPR011990">
    <property type="entry name" value="TPR-like_helical_dom_sf"/>
</dbReference>
<keyword evidence="5" id="KW-1185">Reference proteome</keyword>
<name>A0A3E1EXQ7_9FLAO</name>
<dbReference type="InterPro" id="IPR051012">
    <property type="entry name" value="CellSynth/LPSAsmb/PSIAsmb"/>
</dbReference>
<dbReference type="PANTHER" id="PTHR45586:SF1">
    <property type="entry name" value="LIPOPOLYSACCHARIDE ASSEMBLY PROTEIN B"/>
    <property type="match status" value="1"/>
</dbReference>
<evidence type="ECO:0000313" key="5">
    <source>
        <dbReference type="Proteomes" id="UP000257127"/>
    </source>
</evidence>
<evidence type="ECO:0008006" key="6">
    <source>
        <dbReference type="Google" id="ProtNLM"/>
    </source>
</evidence>
<feature type="signal peptide" evidence="3">
    <location>
        <begin position="1"/>
        <end position="20"/>
    </location>
</feature>
<keyword evidence="1" id="KW-0677">Repeat</keyword>
<dbReference type="EMBL" id="QURB01000004">
    <property type="protein sequence ID" value="RFC54339.1"/>
    <property type="molecule type" value="Genomic_DNA"/>
</dbReference>
<dbReference type="AlphaFoldDB" id="A0A3E1EXQ7"/>
<dbReference type="Gene3D" id="1.25.40.10">
    <property type="entry name" value="Tetratricopeptide repeat domain"/>
    <property type="match status" value="4"/>
</dbReference>
<keyword evidence="3" id="KW-0732">Signal</keyword>
<organism evidence="4 5">
    <name type="scientific">Brumimicrobium aurantiacum</name>
    <dbReference type="NCBI Taxonomy" id="1737063"/>
    <lineage>
        <taxon>Bacteria</taxon>
        <taxon>Pseudomonadati</taxon>
        <taxon>Bacteroidota</taxon>
        <taxon>Flavobacteriia</taxon>
        <taxon>Flavobacteriales</taxon>
        <taxon>Crocinitomicaceae</taxon>
        <taxon>Brumimicrobium</taxon>
    </lineage>
</organism>
<comment type="caution">
    <text evidence="4">The sequence shown here is derived from an EMBL/GenBank/DDBJ whole genome shotgun (WGS) entry which is preliminary data.</text>
</comment>
<dbReference type="SMART" id="SM00028">
    <property type="entry name" value="TPR"/>
    <property type="match status" value="5"/>
</dbReference>
<feature type="chain" id="PRO_5017709160" description="YaiO family outer membrane beta-barrel protein" evidence="3">
    <location>
        <begin position="21"/>
        <end position="934"/>
    </location>
</feature>
<evidence type="ECO:0000313" key="4">
    <source>
        <dbReference type="EMBL" id="RFC54339.1"/>
    </source>
</evidence>
<gene>
    <name evidence="4" type="ORF">DXU93_07890</name>
</gene>
<accession>A0A3E1EXQ7</accession>
<protein>
    <recommendedName>
        <fullName evidence="6">YaiO family outer membrane beta-barrel protein</fullName>
    </recommendedName>
</protein>
<dbReference type="PANTHER" id="PTHR45586">
    <property type="entry name" value="TPR REPEAT-CONTAINING PROTEIN PA4667"/>
    <property type="match status" value="1"/>
</dbReference>
<dbReference type="RefSeq" id="WP_116880740.1">
    <property type="nucleotide sequence ID" value="NZ_QURB01000004.1"/>
</dbReference>
<dbReference type="Proteomes" id="UP000257127">
    <property type="component" value="Unassembled WGS sequence"/>
</dbReference>
<sequence length="934" mass="109488">MKILIKYTIAFCLSFGTFCAYNPIYAQEETNLEDRSEYIDGIIELFKNNKWEEGKRVIDEGLNEYSNDSDLRMLNGKYYHYKGQNDKARFELVKSLQIDPKNVDAKQILVNVELETKRYSSAICYVNELLEVNPYWKGLWRKKIQLYRLQNNHVEADRLQERVNQIYPKDEEIRKDYLYSLELEARKKRKEGDINGAIKVRKKLLQENPDQVENYTIISDNYIKSGDLYTALGYIDRGLSRFPNNKDLIDKKSGILAEQNRYTELLPFLKSKGKTQQYDYYLLEAARYSKNQEAQILYGKVFEDNPGNDEAFENLYNYLIAANQYNEALRIIKIHRQSTGNSKNLLMREIMTYELIGNDTRSAALTKRLYESYPNDYDVQSAYALIMLEEAKDKMSQQLYAEAIKDWYIVLDKSNDSELEYQARKSIFNSYYQMNQYTEALNVLNELIAERPEDNDLFLKRADLYYNQKKYDQAILAYNKLLEKAKGKERQKYLYGYSALNTKVVQDLVSQYHYDQALRITESWIENDTTQEFAYRYAINLSYQTNNPDKAKFYAEEGNKKFPNNLFFKIKLAEISAKNPENYSVVYYNLSNELNEHPYDRDLINAHAQATEDYGHQLIRGNKSPEAIRILKEAVRRSPENIVLKHTLGQAYEKIKNYDSAYYYQSFYVPSAMEMHEFKQYMNYLYNRTLDNEIGVHHIRSRPGDIDVINPISGIHYTRYKDKNTYTGRVNYAGRPPGKGYQLMGIWNREWNSKTRTTIDAAIANQFFPRISINGLLSRDIQKFKEFSAEIGLGYRYLDTTGSSANLDDRAMYNLLLGAKKVIDEFSLYAKYNSFILDYNYLFNFSLSARYSIWSPKHYLTAVTGFGSSPAIQLLDYQIYDGISSINTMVGGGFSYMFTKNITFSLLGTWHNYRTDDGTFRNHHNLFLNVNVAF</sequence>
<dbReference type="InterPro" id="IPR019734">
    <property type="entry name" value="TPR_rpt"/>
</dbReference>
<reference evidence="4 5" key="1">
    <citation type="submission" date="2018-08" db="EMBL/GenBank/DDBJ databases">
        <title>The draft genome squence of Brumimicrobium sp. N62.</title>
        <authorList>
            <person name="Du Z.-J."/>
            <person name="Luo H.-R."/>
        </authorList>
    </citation>
    <scope>NUCLEOTIDE SEQUENCE [LARGE SCALE GENOMIC DNA]</scope>
    <source>
        <strain evidence="4 5">N62</strain>
    </source>
</reference>
<evidence type="ECO:0000256" key="3">
    <source>
        <dbReference type="SAM" id="SignalP"/>
    </source>
</evidence>